<evidence type="ECO:0000256" key="2">
    <source>
        <dbReference type="ARBA" id="ARBA00009320"/>
    </source>
</evidence>
<dbReference type="EMBL" id="JABMOJ010000155">
    <property type="protein sequence ID" value="NQV64564.1"/>
    <property type="molecule type" value="Genomic_DNA"/>
</dbReference>
<evidence type="ECO:0000256" key="10">
    <source>
        <dbReference type="ARBA" id="ARBA00080135"/>
    </source>
</evidence>
<evidence type="ECO:0000256" key="8">
    <source>
        <dbReference type="ARBA" id="ARBA00054027"/>
    </source>
</evidence>
<dbReference type="AlphaFoldDB" id="A0A972VUL6"/>
<evidence type="ECO:0000256" key="4">
    <source>
        <dbReference type="ARBA" id="ARBA00022909"/>
    </source>
</evidence>
<dbReference type="GO" id="GO:0008652">
    <property type="term" value="P:amino acid biosynthetic process"/>
    <property type="evidence" value="ECO:0007669"/>
    <property type="project" value="UniProtKB-ARBA"/>
</dbReference>
<evidence type="ECO:0000256" key="3">
    <source>
        <dbReference type="ARBA" id="ARBA00022898"/>
    </source>
</evidence>
<comment type="catalytic activity">
    <reaction evidence="7">
        <text>4-amino-4-deoxychorismate = 4-aminobenzoate + pyruvate + H(+)</text>
        <dbReference type="Rhea" id="RHEA:16201"/>
        <dbReference type="ChEBI" id="CHEBI:15361"/>
        <dbReference type="ChEBI" id="CHEBI:15378"/>
        <dbReference type="ChEBI" id="CHEBI:17836"/>
        <dbReference type="ChEBI" id="CHEBI:58406"/>
        <dbReference type="EC" id="4.1.3.38"/>
    </reaction>
</comment>
<dbReference type="InterPro" id="IPR018300">
    <property type="entry name" value="Aminotrans_IV_CS"/>
</dbReference>
<evidence type="ECO:0000256" key="5">
    <source>
        <dbReference type="ARBA" id="ARBA00035633"/>
    </source>
</evidence>
<dbReference type="InterPro" id="IPR036038">
    <property type="entry name" value="Aminotransferase-like"/>
</dbReference>
<keyword evidence="3 12" id="KW-0663">Pyridoxal phosphate</keyword>
<protein>
    <recommendedName>
        <fullName evidence="9">Aminodeoxychorismate lyase</fullName>
        <ecNumber evidence="6">4.1.3.38</ecNumber>
    </recommendedName>
    <alternativeName>
        <fullName evidence="10">4-amino-4-deoxychorismate lyase</fullName>
    </alternativeName>
</protein>
<keyword evidence="13" id="KW-0808">Transferase</keyword>
<evidence type="ECO:0000256" key="11">
    <source>
        <dbReference type="RuleBase" id="RU004106"/>
    </source>
</evidence>
<comment type="function">
    <text evidence="8">Involved in the biosynthesis of p-aminobenzoate (PABA), a precursor of tetrahydrofolate. Converts 4-amino-4-deoxychorismate into 4-aminobenzoate (PABA) and pyruvate.</text>
</comment>
<comment type="pathway">
    <text evidence="5">Cofactor biosynthesis; tetrahydrofolate biosynthesis; 4-aminobenzoate from chorismate: step 2/2.</text>
</comment>
<dbReference type="InterPro" id="IPR001544">
    <property type="entry name" value="Aminotrans_IV"/>
</dbReference>
<dbReference type="PANTHER" id="PTHR42743:SF10">
    <property type="entry name" value="D-ALANINE AMINOTRANSFERASE"/>
    <property type="match status" value="1"/>
</dbReference>
<dbReference type="InterPro" id="IPR050571">
    <property type="entry name" value="Class-IV_PLP-Dep_Aminotrnsfr"/>
</dbReference>
<dbReference type="SUPFAM" id="SSF56752">
    <property type="entry name" value="D-aminoacid aminotransferase-like PLP-dependent enzymes"/>
    <property type="match status" value="1"/>
</dbReference>
<evidence type="ECO:0000313" key="13">
    <source>
        <dbReference type="EMBL" id="NQV64564.1"/>
    </source>
</evidence>
<dbReference type="InterPro" id="IPR043132">
    <property type="entry name" value="BCAT-like_C"/>
</dbReference>
<dbReference type="Pfam" id="PF01063">
    <property type="entry name" value="Aminotran_4"/>
    <property type="match status" value="1"/>
</dbReference>
<dbReference type="GO" id="GO:0005829">
    <property type="term" value="C:cytosol"/>
    <property type="evidence" value="ECO:0007669"/>
    <property type="project" value="TreeGrafter"/>
</dbReference>
<dbReference type="Proteomes" id="UP000754644">
    <property type="component" value="Unassembled WGS sequence"/>
</dbReference>
<organism evidence="13 14">
    <name type="scientific">SAR86 cluster bacterium</name>
    <dbReference type="NCBI Taxonomy" id="2030880"/>
    <lineage>
        <taxon>Bacteria</taxon>
        <taxon>Pseudomonadati</taxon>
        <taxon>Pseudomonadota</taxon>
        <taxon>Gammaproteobacteria</taxon>
        <taxon>SAR86 cluster</taxon>
    </lineage>
</organism>
<proteinExistence type="inferred from homology"/>
<dbReference type="Gene3D" id="3.30.470.10">
    <property type="match status" value="1"/>
</dbReference>
<comment type="caution">
    <text evidence="13">The sequence shown here is derived from an EMBL/GenBank/DDBJ whole genome shotgun (WGS) entry which is preliminary data.</text>
</comment>
<dbReference type="GO" id="GO:0046656">
    <property type="term" value="P:folic acid biosynthetic process"/>
    <property type="evidence" value="ECO:0007669"/>
    <property type="project" value="UniProtKB-KW"/>
</dbReference>
<dbReference type="FunFam" id="3.20.10.10:FF:000002">
    <property type="entry name" value="D-alanine aminotransferase"/>
    <property type="match status" value="1"/>
</dbReference>
<evidence type="ECO:0000256" key="12">
    <source>
        <dbReference type="RuleBase" id="RU004516"/>
    </source>
</evidence>
<dbReference type="GO" id="GO:0008696">
    <property type="term" value="F:4-amino-4-deoxychorismate lyase activity"/>
    <property type="evidence" value="ECO:0007669"/>
    <property type="project" value="UniProtKB-EC"/>
</dbReference>
<dbReference type="EC" id="4.1.3.38" evidence="6"/>
<reference evidence="13" key="1">
    <citation type="submission" date="2020-05" db="EMBL/GenBank/DDBJ databases">
        <title>Sulfur intermediates as new biogeochemical hubs in an aquatic model microbial ecosystem.</title>
        <authorList>
            <person name="Vigneron A."/>
        </authorList>
    </citation>
    <scope>NUCLEOTIDE SEQUENCE</scope>
    <source>
        <strain evidence="13">Bin.250</strain>
    </source>
</reference>
<evidence type="ECO:0000256" key="1">
    <source>
        <dbReference type="ARBA" id="ARBA00001933"/>
    </source>
</evidence>
<comment type="cofactor">
    <cofactor evidence="1 12">
        <name>pyridoxal 5'-phosphate</name>
        <dbReference type="ChEBI" id="CHEBI:597326"/>
    </cofactor>
</comment>
<evidence type="ECO:0000256" key="9">
    <source>
        <dbReference type="ARBA" id="ARBA00069174"/>
    </source>
</evidence>
<keyword evidence="4" id="KW-0289">Folate biosynthesis</keyword>
<dbReference type="PANTHER" id="PTHR42743">
    <property type="entry name" value="AMINO-ACID AMINOTRANSFERASE"/>
    <property type="match status" value="1"/>
</dbReference>
<evidence type="ECO:0000313" key="14">
    <source>
        <dbReference type="Proteomes" id="UP000754644"/>
    </source>
</evidence>
<dbReference type="InterPro" id="IPR043131">
    <property type="entry name" value="BCAT-like_N"/>
</dbReference>
<dbReference type="PROSITE" id="PS00770">
    <property type="entry name" value="AA_TRANSFER_CLASS_4"/>
    <property type="match status" value="1"/>
</dbReference>
<evidence type="ECO:0000256" key="7">
    <source>
        <dbReference type="ARBA" id="ARBA00049529"/>
    </source>
</evidence>
<dbReference type="GO" id="GO:0008483">
    <property type="term" value="F:transaminase activity"/>
    <property type="evidence" value="ECO:0007669"/>
    <property type="project" value="UniProtKB-KW"/>
</dbReference>
<gene>
    <name evidence="13" type="ORF">HQ497_04280</name>
</gene>
<sequence>MAISYLNGSWQSIEEARVPVLDRGFMFGDGIYEVIPVYAGRVFTLTRHLHRLNNSLAEIKLINPMTQDAWSHLIEEAVGRSGETNAFVYIQVTRGVASGRDHVYPRVAPTVLVMVYAAPILERAVIRPYSLVTLEDFRWSRGHIKTVSLIAAGMLKNEAISQGADDAVLMRDGLAMEATASNIFIVKDGIIITPPKSHHLLHGITRDVVVELARAHHLALEERDISAAELAAADEILITSSGHEVWPVGTLDGNTIGNGAPGLMWKTLDGLFQSHKRLQLQQQQQQQQ</sequence>
<comment type="similarity">
    <text evidence="2 11">Belongs to the class-IV pyridoxal-phosphate-dependent aminotransferase family.</text>
</comment>
<accession>A0A972VUL6</accession>
<keyword evidence="13" id="KW-0032">Aminotransferase</keyword>
<dbReference type="Gene3D" id="3.20.10.10">
    <property type="entry name" value="D-amino Acid Aminotransferase, subunit A, domain 2"/>
    <property type="match status" value="1"/>
</dbReference>
<name>A0A972VUL6_9GAMM</name>
<evidence type="ECO:0000256" key="6">
    <source>
        <dbReference type="ARBA" id="ARBA00035676"/>
    </source>
</evidence>